<dbReference type="EMBL" id="MHHY01000009">
    <property type="protein sequence ID" value="OGY40354.1"/>
    <property type="molecule type" value="Genomic_DNA"/>
</dbReference>
<dbReference type="AlphaFoldDB" id="A0A1G1XKC7"/>
<organism evidence="1 2">
    <name type="scientific">Candidatus Brennerbacteria bacterium RIFOXYD1_FULL_41_16</name>
    <dbReference type="NCBI Taxonomy" id="1797529"/>
    <lineage>
        <taxon>Bacteria</taxon>
        <taxon>Candidatus Brenneribacteriota</taxon>
    </lineage>
</organism>
<dbReference type="Gene3D" id="1.20.120.450">
    <property type="entry name" value="dinb family like domain"/>
    <property type="match status" value="1"/>
</dbReference>
<reference evidence="1 2" key="1">
    <citation type="journal article" date="2016" name="Nat. Commun.">
        <title>Thousands of microbial genomes shed light on interconnected biogeochemical processes in an aquifer system.</title>
        <authorList>
            <person name="Anantharaman K."/>
            <person name="Brown C.T."/>
            <person name="Hug L.A."/>
            <person name="Sharon I."/>
            <person name="Castelle C.J."/>
            <person name="Probst A.J."/>
            <person name="Thomas B.C."/>
            <person name="Singh A."/>
            <person name="Wilkins M.J."/>
            <person name="Karaoz U."/>
            <person name="Brodie E.L."/>
            <person name="Williams K.H."/>
            <person name="Hubbard S.S."/>
            <person name="Banfield J.F."/>
        </authorList>
    </citation>
    <scope>NUCLEOTIDE SEQUENCE [LARGE SCALE GENOMIC DNA]</scope>
</reference>
<dbReference type="STRING" id="1797529.A2570_03710"/>
<dbReference type="SUPFAM" id="SSF109854">
    <property type="entry name" value="DinB/YfiT-like putative metalloenzymes"/>
    <property type="match status" value="1"/>
</dbReference>
<name>A0A1G1XKC7_9BACT</name>
<comment type="caution">
    <text evidence="1">The sequence shown here is derived from an EMBL/GenBank/DDBJ whole genome shotgun (WGS) entry which is preliminary data.</text>
</comment>
<proteinExistence type="predicted"/>
<accession>A0A1G1XKC7</accession>
<protein>
    <recommendedName>
        <fullName evidence="3">DinB-like domain-containing protein</fullName>
    </recommendedName>
</protein>
<dbReference type="Proteomes" id="UP000178570">
    <property type="component" value="Unassembled WGS sequence"/>
</dbReference>
<evidence type="ECO:0008006" key="3">
    <source>
        <dbReference type="Google" id="ProtNLM"/>
    </source>
</evidence>
<evidence type="ECO:0000313" key="2">
    <source>
        <dbReference type="Proteomes" id="UP000178570"/>
    </source>
</evidence>
<evidence type="ECO:0000313" key="1">
    <source>
        <dbReference type="EMBL" id="OGY40354.1"/>
    </source>
</evidence>
<sequence>MKKLLKEFRQSRKSLFSAIKRFPIRFREEVLFDKWSLKDVVAHINGWDVLTIEAIKTFKKSRFPKWGTTVAEFNKISVLKRKKWSWNKVFAEFKKLGVQIHKEYSSLPEELWNKKIYRNRSFTPKTFLKIDIHRYAKEHLPVILKTSKKISKTNKK</sequence>
<dbReference type="InterPro" id="IPR034660">
    <property type="entry name" value="DinB/YfiT-like"/>
</dbReference>
<gene>
    <name evidence="1" type="ORF">A2570_03710</name>
</gene>